<dbReference type="AlphaFoldDB" id="A0AA43QTB3"/>
<protein>
    <recommendedName>
        <fullName evidence="3">Aminoglycoside phosphotransferase domain-containing protein</fullName>
    </recommendedName>
</protein>
<evidence type="ECO:0008006" key="3">
    <source>
        <dbReference type="Google" id="ProtNLM"/>
    </source>
</evidence>
<evidence type="ECO:0000313" key="1">
    <source>
        <dbReference type="EMBL" id="MDI1492102.1"/>
    </source>
</evidence>
<proteinExistence type="predicted"/>
<dbReference type="InterPro" id="IPR011009">
    <property type="entry name" value="Kinase-like_dom_sf"/>
</dbReference>
<dbReference type="Proteomes" id="UP001161017">
    <property type="component" value="Unassembled WGS sequence"/>
</dbReference>
<sequence length="375" mass="41752">MASYLGDEWPIQMPDGTEYNGQDLLAFVRAQKSPMAPGWDVNTLMNELHQLLGSPILDIPQVTAGSNHYGLKVITAGQEQLLVRLARDDVNHPAFDGFPLAAQVADVRFESAVYKLLDGAPEVSAARLLHSRCPRLSRKDDSFPSAELYGRRLFVFQHAEGEAQVWSELPEMGKMHLLKEAAKIRAALFNVQVPPTFSRYWLAERLFTPKPEKISVAVGPTRAFCLALLTAKLQATIGELGDMIGWPDDNQVVGPRAYRARGQLLAILPNILPPDDDALYRLVVEHGDFGIHNMTITSHPHVPTVTSVFDWETACIVPALLSDPAMAVEVDLVLDEEANPKVTRTPDNVPDEQQNLYTTWTNRYFEVAKPRSYTM</sequence>
<keyword evidence="2" id="KW-1185">Reference proteome</keyword>
<gene>
    <name evidence="1" type="ORF">OHK93_003314</name>
</gene>
<dbReference type="EMBL" id="JAPUFD010000017">
    <property type="protein sequence ID" value="MDI1492102.1"/>
    <property type="molecule type" value="Genomic_DNA"/>
</dbReference>
<name>A0AA43QTB3_9LECA</name>
<organism evidence="1 2">
    <name type="scientific">Ramalina farinacea</name>
    <dbReference type="NCBI Taxonomy" id="258253"/>
    <lineage>
        <taxon>Eukaryota</taxon>
        <taxon>Fungi</taxon>
        <taxon>Dikarya</taxon>
        <taxon>Ascomycota</taxon>
        <taxon>Pezizomycotina</taxon>
        <taxon>Lecanoromycetes</taxon>
        <taxon>OSLEUM clade</taxon>
        <taxon>Lecanoromycetidae</taxon>
        <taxon>Lecanorales</taxon>
        <taxon>Lecanorineae</taxon>
        <taxon>Ramalinaceae</taxon>
        <taxon>Ramalina</taxon>
    </lineage>
</organism>
<accession>A0AA43QTB3</accession>
<reference evidence="1" key="1">
    <citation type="journal article" date="2023" name="Genome Biol. Evol.">
        <title>First Whole Genome Sequence and Flow Cytometry Genome Size Data for the Lichen-Forming Fungus Ramalina farinacea (Ascomycota).</title>
        <authorList>
            <person name="Llewellyn T."/>
            <person name="Mian S."/>
            <person name="Hill R."/>
            <person name="Leitch I.J."/>
            <person name="Gaya E."/>
        </authorList>
    </citation>
    <scope>NUCLEOTIDE SEQUENCE</scope>
    <source>
        <strain evidence="1">LIQ254RAFAR</strain>
    </source>
</reference>
<dbReference type="Gene3D" id="3.90.1200.10">
    <property type="match status" value="1"/>
</dbReference>
<comment type="caution">
    <text evidence="1">The sequence shown here is derived from an EMBL/GenBank/DDBJ whole genome shotgun (WGS) entry which is preliminary data.</text>
</comment>
<evidence type="ECO:0000313" key="2">
    <source>
        <dbReference type="Proteomes" id="UP001161017"/>
    </source>
</evidence>
<dbReference type="SUPFAM" id="SSF56112">
    <property type="entry name" value="Protein kinase-like (PK-like)"/>
    <property type="match status" value="1"/>
</dbReference>